<gene>
    <name evidence="1" type="ORF">dnm_099640</name>
</gene>
<sequence>MFKIKECENFIFAKNSRNHYYSIIKFSDPVRPALRKQQSARHLFKMDSCFRRNDRKNLIIEYQQIEKFPDCALCGKETRLFFPDEVPPESEKAGFLSRPQKKRCIKNFCSGT</sequence>
<evidence type="ECO:0000313" key="2">
    <source>
        <dbReference type="Proteomes" id="UP000663722"/>
    </source>
</evidence>
<reference evidence="1" key="1">
    <citation type="journal article" date="2021" name="Microb. Physiol.">
        <title>Proteogenomic Insights into the Physiology of Marine, Sulfate-Reducing, Filamentous Desulfonema limicola and Desulfonema magnum.</title>
        <authorList>
            <person name="Schnaars V."/>
            <person name="Wohlbrand L."/>
            <person name="Scheve S."/>
            <person name="Hinrichs C."/>
            <person name="Reinhardt R."/>
            <person name="Rabus R."/>
        </authorList>
    </citation>
    <scope>NUCLEOTIDE SEQUENCE</scope>
    <source>
        <strain evidence="1">4be13</strain>
    </source>
</reference>
<name>A0A975BY10_9BACT</name>
<protein>
    <submittedName>
        <fullName evidence="1">Uncharacterized protein</fullName>
    </submittedName>
</protein>
<dbReference type="KEGG" id="dmm:dnm_099640"/>
<organism evidence="1 2">
    <name type="scientific">Desulfonema magnum</name>
    <dbReference type="NCBI Taxonomy" id="45655"/>
    <lineage>
        <taxon>Bacteria</taxon>
        <taxon>Pseudomonadati</taxon>
        <taxon>Thermodesulfobacteriota</taxon>
        <taxon>Desulfobacteria</taxon>
        <taxon>Desulfobacterales</taxon>
        <taxon>Desulfococcaceae</taxon>
        <taxon>Desulfonema</taxon>
    </lineage>
</organism>
<accession>A0A975BY10</accession>
<proteinExistence type="predicted"/>
<evidence type="ECO:0000313" key="1">
    <source>
        <dbReference type="EMBL" id="QTA93856.1"/>
    </source>
</evidence>
<dbReference type="AlphaFoldDB" id="A0A975BY10"/>
<dbReference type="EMBL" id="CP061800">
    <property type="protein sequence ID" value="QTA93856.1"/>
    <property type="molecule type" value="Genomic_DNA"/>
</dbReference>
<dbReference type="Proteomes" id="UP000663722">
    <property type="component" value="Chromosome"/>
</dbReference>
<keyword evidence="2" id="KW-1185">Reference proteome</keyword>